<proteinExistence type="predicted"/>
<accession>A0A4D7CXD8</accession>
<dbReference type="EMBL" id="CP039712">
    <property type="protein sequence ID" value="QCI87101.1"/>
    <property type="molecule type" value="Genomic_DNA"/>
</dbReference>
<dbReference type="OrthoDB" id="9792626at2"/>
<dbReference type="InterPro" id="IPR029068">
    <property type="entry name" value="Glyas_Bleomycin-R_OHBP_Dase"/>
</dbReference>
<dbReference type="InterPro" id="IPR004360">
    <property type="entry name" value="Glyas_Fos-R_dOase_dom"/>
</dbReference>
<dbReference type="InterPro" id="IPR037523">
    <property type="entry name" value="VOC_core"/>
</dbReference>
<dbReference type="PANTHER" id="PTHR43279">
    <property type="entry name" value="CATECHOL-2,3-DIOXYGENASE"/>
    <property type="match status" value="1"/>
</dbReference>
<dbReference type="PROSITE" id="PS51819">
    <property type="entry name" value="VOC"/>
    <property type="match status" value="1"/>
</dbReference>
<dbReference type="PANTHER" id="PTHR43279:SF1">
    <property type="entry name" value="CATECHOL-2,3-DIOXYGENASE"/>
    <property type="match status" value="1"/>
</dbReference>
<evidence type="ECO:0000313" key="1">
    <source>
        <dbReference type="EMBL" id="QCI87101.1"/>
    </source>
</evidence>
<organism evidence="1 2">
    <name type="scientific">Vagococcus zengguangii</name>
    <dbReference type="NCBI Taxonomy" id="2571750"/>
    <lineage>
        <taxon>Bacteria</taxon>
        <taxon>Bacillati</taxon>
        <taxon>Bacillota</taxon>
        <taxon>Bacilli</taxon>
        <taxon>Lactobacillales</taxon>
        <taxon>Enterococcaceae</taxon>
        <taxon>Vagococcus</taxon>
    </lineage>
</organism>
<sequence length="270" mass="30008">MFNQFKIETVYLNVRNLENMTNFYEKAIGLSIIDRTDTSVSLGIAEDNTILVVLTKVDGPLHSQQEAGLYHTAFLLPKRSDLANYLIFASQHQIPLEGAADHGYSEALYLSDPEGNGIEIYVDKPASEWNILASGEIVGVTEPIDIEGLVETATAPTHKFPSQTFIGHVHLSVVDLAQGEAFLTKQLHMDVAYRFGQQALFFGVEGYHHQLAMNTWMRPSSPKDSHTTGLSSMVIKVSKDFMKQLPNHSTNQNSFSLVDSANQITYHLHS</sequence>
<protein>
    <submittedName>
        <fullName evidence="1">VOC family protein</fullName>
    </submittedName>
</protein>
<dbReference type="Gene3D" id="3.10.180.10">
    <property type="entry name" value="2,3-Dihydroxybiphenyl 1,2-Dioxygenase, domain 1"/>
    <property type="match status" value="2"/>
</dbReference>
<dbReference type="CDD" id="cd07255">
    <property type="entry name" value="VOC_BsCatE_like_N"/>
    <property type="match status" value="1"/>
</dbReference>
<gene>
    <name evidence="1" type="ORF">FA707_09030</name>
</gene>
<dbReference type="Pfam" id="PF00903">
    <property type="entry name" value="Glyoxalase"/>
    <property type="match status" value="1"/>
</dbReference>
<keyword evidence="2" id="KW-1185">Reference proteome</keyword>
<dbReference type="KEGG" id="vao:FA707_09030"/>
<reference evidence="1 2" key="1">
    <citation type="submission" date="2019-04" db="EMBL/GenBank/DDBJ databases">
        <title>Vagococcus sp. nov., isolated from faeces of yaks (Bos grunniens).</title>
        <authorList>
            <person name="Ge Y."/>
        </authorList>
    </citation>
    <scope>NUCLEOTIDE SEQUENCE [LARGE SCALE GENOMIC DNA]</scope>
    <source>
        <strain evidence="1 2">MN-17</strain>
    </source>
</reference>
<name>A0A4D7CXD8_9ENTE</name>
<dbReference type="AlphaFoldDB" id="A0A4D7CXD8"/>
<dbReference type="Proteomes" id="UP000298615">
    <property type="component" value="Chromosome"/>
</dbReference>
<evidence type="ECO:0000313" key="2">
    <source>
        <dbReference type="Proteomes" id="UP000298615"/>
    </source>
</evidence>
<dbReference type="RefSeq" id="WP_136953923.1">
    <property type="nucleotide sequence ID" value="NZ_CP039712.1"/>
</dbReference>
<dbReference type="SUPFAM" id="SSF54593">
    <property type="entry name" value="Glyoxalase/Bleomycin resistance protein/Dihydroxybiphenyl dioxygenase"/>
    <property type="match status" value="2"/>
</dbReference>